<feature type="compositionally biased region" description="Basic and acidic residues" evidence="1">
    <location>
        <begin position="761"/>
        <end position="772"/>
    </location>
</feature>
<evidence type="ECO:0000259" key="3">
    <source>
        <dbReference type="PROSITE" id="PS50041"/>
    </source>
</evidence>
<dbReference type="InterPro" id="IPR016186">
    <property type="entry name" value="C-type_lectin-like/link_sf"/>
</dbReference>
<dbReference type="OrthoDB" id="5858677at2759"/>
<evidence type="ECO:0000256" key="2">
    <source>
        <dbReference type="SAM" id="SignalP"/>
    </source>
</evidence>
<dbReference type="PROSITE" id="PS50041">
    <property type="entry name" value="C_TYPE_LECTIN_2"/>
    <property type="match status" value="1"/>
</dbReference>
<feature type="region of interest" description="Disordered" evidence="1">
    <location>
        <begin position="433"/>
        <end position="456"/>
    </location>
</feature>
<feature type="compositionally biased region" description="Low complexity" evidence="1">
    <location>
        <begin position="724"/>
        <end position="738"/>
    </location>
</feature>
<feature type="region of interest" description="Disordered" evidence="1">
    <location>
        <begin position="388"/>
        <end position="408"/>
    </location>
</feature>
<dbReference type="Proteomes" id="UP001151699">
    <property type="component" value="Chromosome X"/>
</dbReference>
<dbReference type="PANTHER" id="PTHR45784:SF5">
    <property type="entry name" value="C-TYPE LECTIN DOMAIN FAMILY 20 MEMBER A-RELATED"/>
    <property type="match status" value="1"/>
</dbReference>
<feature type="region of interest" description="Disordered" evidence="1">
    <location>
        <begin position="256"/>
        <end position="287"/>
    </location>
</feature>
<organism evidence="4 5">
    <name type="scientific">Pseudolycoriella hygida</name>
    <dbReference type="NCBI Taxonomy" id="35572"/>
    <lineage>
        <taxon>Eukaryota</taxon>
        <taxon>Metazoa</taxon>
        <taxon>Ecdysozoa</taxon>
        <taxon>Arthropoda</taxon>
        <taxon>Hexapoda</taxon>
        <taxon>Insecta</taxon>
        <taxon>Pterygota</taxon>
        <taxon>Neoptera</taxon>
        <taxon>Endopterygota</taxon>
        <taxon>Diptera</taxon>
        <taxon>Nematocera</taxon>
        <taxon>Sciaroidea</taxon>
        <taxon>Sciaridae</taxon>
        <taxon>Pseudolycoriella</taxon>
    </lineage>
</organism>
<feature type="compositionally biased region" description="Basic and acidic residues" evidence="1">
    <location>
        <begin position="444"/>
        <end position="456"/>
    </location>
</feature>
<dbReference type="AlphaFoldDB" id="A0A9Q0MTR0"/>
<feature type="region of interest" description="Disordered" evidence="1">
    <location>
        <begin position="329"/>
        <end position="371"/>
    </location>
</feature>
<accession>A0A9Q0MTR0</accession>
<sequence length="821" mass="90069">MENMIRKNGLWFLLLGSLMTIYECECRAVNISNTWTLPQEGFSVFYRFFRDKISWFEADAVCQFHHANLITVDNGVQFDAARAFLKELDVTEFVWIGLMRPQSTQQFGWTNSKPLDSTSGYWADPFPVMESPLCAVIDPARDFRWHALRCGGPETAAFLCEMEVPQWAAECTVQSMPSLTIQYMSESGTVELSRDCGEEGTRHMPCHGKEDRNTILNELTCIDDSDNYNSLRTSTDLMVDIHQKSVELMKAVSSDNKEDNNIGTSIDGAVKAESKSSDQPNLNLDDVMMGDQPITSIDSKVDVMSSPKIDKKFKKKTEGDGKYLKKVNKKKLEKEESDEIMMGDQPAADDSTSSIEINPKETTEITSPSSLASTSLSAFTETILSSTTIHSTTETRLRRETEMSLNQAPTDSSIFTTESTIPTTTNAPVKLSTKINSKSNPTHRGLDEHASTPHHQKEIQDVHLASDHFIPPMLLVRTQFSLSNGHGEHVDVTRKHIEGNEALTASSRDEAIEIRGSPSIVLATITATNGPITTAEITTPSTIEVTAAEAVKAEVTDSVIASTTEKPNSIPASTQNPTSEYSASTMDTSTIKQDSSTTIIASTGLSQTSEAISAPNTLIPTTNVQTIDVKKTTETIHIPITEPPRFRQPHAPKHSSEFHTKIPLPTTVLTVETSSVLSSESSTSHPVKQTTESIATHNFQPINAANATASSTTVYAATETVRNNCSSNSDISSDASTDLTKKDHSASIKHHSAAGNVFRSSSDRNLNDHLAESIESDDPCSTEENTSADLTNSDVFQPYRPNRRRVLTKPESHSYIKKVLG</sequence>
<feature type="signal peptide" evidence="2">
    <location>
        <begin position="1"/>
        <end position="26"/>
    </location>
</feature>
<feature type="compositionally biased region" description="Basic and acidic residues" evidence="1">
    <location>
        <begin position="393"/>
        <end position="402"/>
    </location>
</feature>
<dbReference type="CDD" id="cd00037">
    <property type="entry name" value="CLECT"/>
    <property type="match status" value="1"/>
</dbReference>
<evidence type="ECO:0000256" key="1">
    <source>
        <dbReference type="SAM" id="MobiDB-lite"/>
    </source>
</evidence>
<dbReference type="InterPro" id="IPR016187">
    <property type="entry name" value="CTDL_fold"/>
</dbReference>
<evidence type="ECO:0000313" key="5">
    <source>
        <dbReference type="Proteomes" id="UP001151699"/>
    </source>
</evidence>
<keyword evidence="5" id="KW-1185">Reference proteome</keyword>
<feature type="chain" id="PRO_5040172477" description="C-type lectin domain-containing protein" evidence="2">
    <location>
        <begin position="27"/>
        <end position="821"/>
    </location>
</feature>
<protein>
    <recommendedName>
        <fullName evidence="3">C-type lectin domain-containing protein</fullName>
    </recommendedName>
</protein>
<dbReference type="Gene3D" id="3.10.100.10">
    <property type="entry name" value="Mannose-Binding Protein A, subunit A"/>
    <property type="match status" value="1"/>
</dbReference>
<keyword evidence="2" id="KW-0732">Signal</keyword>
<reference evidence="4" key="1">
    <citation type="submission" date="2022-07" db="EMBL/GenBank/DDBJ databases">
        <authorList>
            <person name="Trinca V."/>
            <person name="Uliana J.V.C."/>
            <person name="Torres T.T."/>
            <person name="Ward R.J."/>
            <person name="Monesi N."/>
        </authorList>
    </citation>
    <scope>NUCLEOTIDE SEQUENCE</scope>
    <source>
        <strain evidence="4">HSMRA1968</strain>
        <tissue evidence="4">Whole embryos</tissue>
    </source>
</reference>
<name>A0A9Q0MTR0_9DIPT</name>
<dbReference type="Pfam" id="PF00059">
    <property type="entry name" value="Lectin_C"/>
    <property type="match status" value="1"/>
</dbReference>
<dbReference type="EMBL" id="WJQU01000003">
    <property type="protein sequence ID" value="KAJ6637589.1"/>
    <property type="molecule type" value="Genomic_DNA"/>
</dbReference>
<dbReference type="SUPFAM" id="SSF56436">
    <property type="entry name" value="C-type lectin-like"/>
    <property type="match status" value="1"/>
</dbReference>
<feature type="compositionally biased region" description="Polar residues" evidence="1">
    <location>
        <begin position="782"/>
        <end position="795"/>
    </location>
</feature>
<dbReference type="SMART" id="SM00034">
    <property type="entry name" value="CLECT"/>
    <property type="match status" value="1"/>
</dbReference>
<feature type="region of interest" description="Disordered" evidence="1">
    <location>
        <begin position="562"/>
        <end position="587"/>
    </location>
</feature>
<dbReference type="PANTHER" id="PTHR45784">
    <property type="entry name" value="C-TYPE LECTIN DOMAIN FAMILY 20 MEMBER A-RELATED"/>
    <property type="match status" value="1"/>
</dbReference>
<gene>
    <name evidence="4" type="ORF">Bhyg_10320</name>
</gene>
<feature type="domain" description="C-type lectin" evidence="3">
    <location>
        <begin position="46"/>
        <end position="150"/>
    </location>
</feature>
<feature type="region of interest" description="Disordered" evidence="1">
    <location>
        <begin position="724"/>
        <end position="796"/>
    </location>
</feature>
<comment type="caution">
    <text evidence="4">The sequence shown here is derived from an EMBL/GenBank/DDBJ whole genome shotgun (WGS) entry which is preliminary data.</text>
</comment>
<proteinExistence type="predicted"/>
<evidence type="ECO:0000313" key="4">
    <source>
        <dbReference type="EMBL" id="KAJ6637589.1"/>
    </source>
</evidence>
<feature type="compositionally biased region" description="Polar residues" evidence="1">
    <location>
        <begin position="433"/>
        <end position="442"/>
    </location>
</feature>
<dbReference type="InterPro" id="IPR001304">
    <property type="entry name" value="C-type_lectin-like"/>
</dbReference>